<gene>
    <name evidence="11" type="ORF">IFM89_011705</name>
</gene>
<feature type="transmembrane region" description="Helical" evidence="9">
    <location>
        <begin position="214"/>
        <end position="233"/>
    </location>
</feature>
<evidence type="ECO:0000256" key="6">
    <source>
        <dbReference type="ARBA" id="ARBA00022946"/>
    </source>
</evidence>
<keyword evidence="8 9" id="KW-0472">Membrane</keyword>
<dbReference type="InterPro" id="IPR050925">
    <property type="entry name" value="Rhomboid_protease_S54"/>
</dbReference>
<dbReference type="InterPro" id="IPR035952">
    <property type="entry name" value="Rhomboid-like_sf"/>
</dbReference>
<keyword evidence="4 9" id="KW-0812">Transmembrane</keyword>
<evidence type="ECO:0000313" key="12">
    <source>
        <dbReference type="Proteomes" id="UP000631114"/>
    </source>
</evidence>
<feature type="transmembrane region" description="Helical" evidence="9">
    <location>
        <begin position="271"/>
        <end position="290"/>
    </location>
</feature>
<feature type="transmembrane region" description="Helical" evidence="9">
    <location>
        <begin position="174"/>
        <end position="193"/>
    </location>
</feature>
<feature type="transmembrane region" description="Helical" evidence="9">
    <location>
        <begin position="136"/>
        <end position="162"/>
    </location>
</feature>
<dbReference type="EMBL" id="JADFTS010000001">
    <property type="protein sequence ID" value="KAF9624531.1"/>
    <property type="molecule type" value="Genomic_DNA"/>
</dbReference>
<evidence type="ECO:0000256" key="8">
    <source>
        <dbReference type="ARBA" id="ARBA00023136"/>
    </source>
</evidence>
<feature type="domain" description="Peptidase S54 rhomboid" evidence="10">
    <location>
        <begin position="134"/>
        <end position="286"/>
    </location>
</feature>
<evidence type="ECO:0000256" key="3">
    <source>
        <dbReference type="ARBA" id="ARBA00022670"/>
    </source>
</evidence>
<feature type="transmembrane region" description="Helical" evidence="9">
    <location>
        <begin position="97"/>
        <end position="115"/>
    </location>
</feature>
<accession>A0A835IVY0</accession>
<comment type="caution">
    <text evidence="11">The sequence shown here is derived from an EMBL/GenBank/DDBJ whole genome shotgun (WGS) entry which is preliminary data.</text>
</comment>
<dbReference type="OrthoDB" id="418595at2759"/>
<comment type="subcellular location">
    <subcellularLocation>
        <location evidence="1">Membrane</location>
        <topology evidence="1">Multi-pass membrane protein</topology>
    </subcellularLocation>
</comment>
<dbReference type="SUPFAM" id="SSF144091">
    <property type="entry name" value="Rhomboid-like"/>
    <property type="match status" value="1"/>
</dbReference>
<evidence type="ECO:0000256" key="5">
    <source>
        <dbReference type="ARBA" id="ARBA00022801"/>
    </source>
</evidence>
<evidence type="ECO:0000256" key="4">
    <source>
        <dbReference type="ARBA" id="ARBA00022692"/>
    </source>
</evidence>
<reference evidence="11 12" key="1">
    <citation type="submission" date="2020-10" db="EMBL/GenBank/DDBJ databases">
        <title>The Coptis chinensis genome and diversification of protoberbering-type alkaloids.</title>
        <authorList>
            <person name="Wang B."/>
            <person name="Shu S."/>
            <person name="Song C."/>
            <person name="Liu Y."/>
        </authorList>
    </citation>
    <scope>NUCLEOTIDE SEQUENCE [LARGE SCALE GENOMIC DNA]</scope>
    <source>
        <strain evidence="11">HL-2020</strain>
        <tissue evidence="11">Leaf</tissue>
    </source>
</reference>
<dbReference type="GO" id="GO:0006508">
    <property type="term" value="P:proteolysis"/>
    <property type="evidence" value="ECO:0007669"/>
    <property type="project" value="UniProtKB-KW"/>
</dbReference>
<feature type="transmembrane region" description="Helical" evidence="9">
    <location>
        <begin position="239"/>
        <end position="259"/>
    </location>
</feature>
<comment type="similarity">
    <text evidence="2">Belongs to the peptidase S54 family.</text>
</comment>
<sequence length="295" mass="33315">MQKLYLPYKLLSQIPVKHICKSIVVGSITQTTLKHSFNSWRSYHGFLANAHLRNQSKKFIDHVLFMRSQLQRRGYQVHRYNTPRYNWRSSIPTADNVVLGLISANVAVFMLWRYLDTSFMRKHFMISVENVRNGRVHTMITSAFSHIDVGHLLSNMIGLYFFGSSIGRYLGPEFLLKLYLAGALGGSIFYLVQHAFMSPISKGSGMWYEDPKKVEGLGASGAVNAILLLDIFLFPTKVIYLWLVIPVPAFLVGAFIIGTDLKRMTEKDSRVSGAGHLGGAAVAVLAWARIRRGRF</sequence>
<evidence type="ECO:0000313" key="11">
    <source>
        <dbReference type="EMBL" id="KAF9624531.1"/>
    </source>
</evidence>
<dbReference type="Proteomes" id="UP000631114">
    <property type="component" value="Unassembled WGS sequence"/>
</dbReference>
<keyword evidence="5" id="KW-0378">Hydrolase</keyword>
<evidence type="ECO:0000256" key="2">
    <source>
        <dbReference type="ARBA" id="ARBA00009045"/>
    </source>
</evidence>
<keyword evidence="6" id="KW-0809">Transit peptide</keyword>
<dbReference type="AlphaFoldDB" id="A0A835IVY0"/>
<dbReference type="FunFam" id="1.20.1540.10:FF:000018">
    <property type="entry name" value="RHOMBOID-like protein 12, mitochondrial"/>
    <property type="match status" value="1"/>
</dbReference>
<dbReference type="GO" id="GO:0016020">
    <property type="term" value="C:membrane"/>
    <property type="evidence" value="ECO:0007669"/>
    <property type="project" value="UniProtKB-SubCell"/>
</dbReference>
<keyword evidence="3" id="KW-0645">Protease</keyword>
<dbReference type="InterPro" id="IPR022764">
    <property type="entry name" value="Peptidase_S54_rhomboid_dom"/>
</dbReference>
<proteinExistence type="inferred from homology"/>
<keyword evidence="7 9" id="KW-1133">Transmembrane helix</keyword>
<protein>
    <recommendedName>
        <fullName evidence="10">Peptidase S54 rhomboid domain-containing protein</fullName>
    </recommendedName>
</protein>
<organism evidence="11 12">
    <name type="scientific">Coptis chinensis</name>
    <dbReference type="NCBI Taxonomy" id="261450"/>
    <lineage>
        <taxon>Eukaryota</taxon>
        <taxon>Viridiplantae</taxon>
        <taxon>Streptophyta</taxon>
        <taxon>Embryophyta</taxon>
        <taxon>Tracheophyta</taxon>
        <taxon>Spermatophyta</taxon>
        <taxon>Magnoliopsida</taxon>
        <taxon>Ranunculales</taxon>
        <taxon>Ranunculaceae</taxon>
        <taxon>Coptidoideae</taxon>
        <taxon>Coptis</taxon>
    </lineage>
</organism>
<dbReference type="GO" id="GO:0004252">
    <property type="term" value="F:serine-type endopeptidase activity"/>
    <property type="evidence" value="ECO:0007669"/>
    <property type="project" value="InterPro"/>
</dbReference>
<dbReference type="Gene3D" id="1.20.1540.10">
    <property type="entry name" value="Rhomboid-like"/>
    <property type="match status" value="1"/>
</dbReference>
<keyword evidence="12" id="KW-1185">Reference proteome</keyword>
<evidence type="ECO:0000256" key="1">
    <source>
        <dbReference type="ARBA" id="ARBA00004141"/>
    </source>
</evidence>
<evidence type="ECO:0000259" key="10">
    <source>
        <dbReference type="Pfam" id="PF01694"/>
    </source>
</evidence>
<dbReference type="PANTHER" id="PTHR43731">
    <property type="entry name" value="RHOMBOID PROTEASE"/>
    <property type="match status" value="1"/>
</dbReference>
<dbReference type="Pfam" id="PF01694">
    <property type="entry name" value="Rhomboid"/>
    <property type="match status" value="1"/>
</dbReference>
<evidence type="ECO:0000256" key="7">
    <source>
        <dbReference type="ARBA" id="ARBA00022989"/>
    </source>
</evidence>
<name>A0A835IVY0_9MAGN</name>
<dbReference type="PANTHER" id="PTHR43731:SF14">
    <property type="entry name" value="PRESENILIN-ASSOCIATED RHOMBOID-LIKE PROTEIN, MITOCHONDRIAL"/>
    <property type="match status" value="1"/>
</dbReference>
<evidence type="ECO:0000256" key="9">
    <source>
        <dbReference type="SAM" id="Phobius"/>
    </source>
</evidence>